<accession>A0A6A6ZFL8</accession>
<gene>
    <name evidence="2" type="ORF">CC86DRAFT_132736</name>
</gene>
<evidence type="ECO:0000256" key="1">
    <source>
        <dbReference type="SAM" id="MobiDB-lite"/>
    </source>
</evidence>
<feature type="compositionally biased region" description="Polar residues" evidence="1">
    <location>
        <begin position="48"/>
        <end position="65"/>
    </location>
</feature>
<sequence length="302" mass="33026">MTGSMYFGDTTQPQHYPSGQRHSFPFDSTNAIELYVQQDIQQSLLSPTIQQHQRQDSMFPTSPSAMSKPGVSPQQHQAEPQPYVSTAQPTPHAVPHVPVSMSRSASHYSTSSGQQLHHIRQHRVSLDGNSRPSATDMSRSSTQYSNNTTGYHYQAEDHPCGSVAMANQDYASTVMARIPGHFSSNQPSYDSAQTNANQSTYDFDGIGAFDASTLDIGNMGRLFGHTPATEPVLWGIRKPLPAGWKPGFSRPCPASPDISDGILEDCLVFRSLFFLSKHGLEMTSFDSCLTNDVGISNCHLGD</sequence>
<keyword evidence="3" id="KW-1185">Reference proteome</keyword>
<dbReference type="AlphaFoldDB" id="A0A6A6ZFL8"/>
<dbReference type="OrthoDB" id="10669263at2759"/>
<reference evidence="2" key="1">
    <citation type="journal article" date="2020" name="Stud. Mycol.">
        <title>101 Dothideomycetes genomes: a test case for predicting lifestyles and emergence of pathogens.</title>
        <authorList>
            <person name="Haridas S."/>
            <person name="Albert R."/>
            <person name="Binder M."/>
            <person name="Bloem J."/>
            <person name="Labutti K."/>
            <person name="Salamov A."/>
            <person name="Andreopoulos B."/>
            <person name="Baker S."/>
            <person name="Barry K."/>
            <person name="Bills G."/>
            <person name="Bluhm B."/>
            <person name="Cannon C."/>
            <person name="Castanera R."/>
            <person name="Culley D."/>
            <person name="Daum C."/>
            <person name="Ezra D."/>
            <person name="Gonzalez J."/>
            <person name="Henrissat B."/>
            <person name="Kuo A."/>
            <person name="Liang C."/>
            <person name="Lipzen A."/>
            <person name="Lutzoni F."/>
            <person name="Magnuson J."/>
            <person name="Mondo S."/>
            <person name="Nolan M."/>
            <person name="Ohm R."/>
            <person name="Pangilinan J."/>
            <person name="Park H.-J."/>
            <person name="Ramirez L."/>
            <person name="Alfaro M."/>
            <person name="Sun H."/>
            <person name="Tritt A."/>
            <person name="Yoshinaga Y."/>
            <person name="Zwiers L.-H."/>
            <person name="Turgeon B."/>
            <person name="Goodwin S."/>
            <person name="Spatafora J."/>
            <person name="Crous P."/>
            <person name="Grigoriev I."/>
        </authorList>
    </citation>
    <scope>NUCLEOTIDE SEQUENCE</scope>
    <source>
        <strain evidence="2">CBS 113818</strain>
    </source>
</reference>
<organism evidence="2 3">
    <name type="scientific">Ophiobolus disseminans</name>
    <dbReference type="NCBI Taxonomy" id="1469910"/>
    <lineage>
        <taxon>Eukaryota</taxon>
        <taxon>Fungi</taxon>
        <taxon>Dikarya</taxon>
        <taxon>Ascomycota</taxon>
        <taxon>Pezizomycotina</taxon>
        <taxon>Dothideomycetes</taxon>
        <taxon>Pleosporomycetidae</taxon>
        <taxon>Pleosporales</taxon>
        <taxon>Pleosporineae</taxon>
        <taxon>Phaeosphaeriaceae</taxon>
        <taxon>Ophiobolus</taxon>
    </lineage>
</organism>
<evidence type="ECO:0000313" key="2">
    <source>
        <dbReference type="EMBL" id="KAF2819658.1"/>
    </source>
</evidence>
<name>A0A6A6ZFL8_9PLEO</name>
<feature type="region of interest" description="Disordered" evidence="1">
    <location>
        <begin position="1"/>
        <end position="24"/>
    </location>
</feature>
<dbReference type="EMBL" id="MU006244">
    <property type="protein sequence ID" value="KAF2819658.1"/>
    <property type="molecule type" value="Genomic_DNA"/>
</dbReference>
<dbReference type="Proteomes" id="UP000799424">
    <property type="component" value="Unassembled WGS sequence"/>
</dbReference>
<protein>
    <submittedName>
        <fullName evidence="2">Uncharacterized protein</fullName>
    </submittedName>
</protein>
<feature type="compositionally biased region" description="Polar residues" evidence="1">
    <location>
        <begin position="72"/>
        <end position="89"/>
    </location>
</feature>
<feature type="region of interest" description="Disordered" evidence="1">
    <location>
        <begin position="125"/>
        <end position="144"/>
    </location>
</feature>
<feature type="region of interest" description="Disordered" evidence="1">
    <location>
        <begin position="48"/>
        <end position="93"/>
    </location>
</feature>
<feature type="compositionally biased region" description="Polar residues" evidence="1">
    <location>
        <begin position="127"/>
        <end position="144"/>
    </location>
</feature>
<proteinExistence type="predicted"/>
<evidence type="ECO:0000313" key="3">
    <source>
        <dbReference type="Proteomes" id="UP000799424"/>
    </source>
</evidence>